<dbReference type="PANTHER" id="PTHR43563">
    <property type="entry name" value="AMINE OXIDASE"/>
    <property type="match status" value="1"/>
</dbReference>
<feature type="non-terminal residue" evidence="3">
    <location>
        <position position="1"/>
    </location>
</feature>
<dbReference type="SUPFAM" id="SSF54373">
    <property type="entry name" value="FAD-linked reductases, C-terminal domain"/>
    <property type="match status" value="1"/>
</dbReference>
<dbReference type="AlphaFoldDB" id="A0A4S3KCH3"/>
<keyword evidence="4" id="KW-1185">Reference proteome</keyword>
<accession>A0A4S3KCH3</accession>
<dbReference type="EMBL" id="MWQO01000102">
    <property type="protein sequence ID" value="THD06100.1"/>
    <property type="molecule type" value="Genomic_DNA"/>
</dbReference>
<dbReference type="InterPro" id="IPR036188">
    <property type="entry name" value="FAD/NAD-bd_sf"/>
</dbReference>
<comment type="caution">
    <text evidence="3">The sequence shown here is derived from an EMBL/GenBank/DDBJ whole genome shotgun (WGS) entry which is preliminary data.</text>
</comment>
<dbReference type="SUPFAM" id="SSF51905">
    <property type="entry name" value="FAD/NAD(P)-binding domain"/>
    <property type="match status" value="1"/>
</dbReference>
<dbReference type="Gene3D" id="3.50.50.60">
    <property type="entry name" value="FAD/NAD(P)-binding domain"/>
    <property type="match status" value="2"/>
</dbReference>
<comment type="similarity">
    <text evidence="1">Belongs to the flavin monoamine oxidase family.</text>
</comment>
<name>A0A4S3KCH3_9GAMM</name>
<reference evidence="3 4" key="1">
    <citation type="submission" date="2017-02" db="EMBL/GenBank/DDBJ databases">
        <title>Whole genome sequencing of Metallibacterium scheffleri DSM 24874 (T).</title>
        <authorList>
            <person name="Kumar S."/>
            <person name="Patil P."/>
            <person name="Patil P.B."/>
        </authorList>
    </citation>
    <scope>NUCLEOTIDE SEQUENCE [LARGE SCALE GENOMIC DNA]</scope>
    <source>
        <strain evidence="3 4">DSM 24874</strain>
    </source>
</reference>
<dbReference type="InterPro" id="IPR002937">
    <property type="entry name" value="Amino_oxidase"/>
</dbReference>
<evidence type="ECO:0000313" key="3">
    <source>
        <dbReference type="EMBL" id="THD06100.1"/>
    </source>
</evidence>
<sequence length="344" mass="35914">VGAGLAGVALAHALHVDGHAPRVLEARARCGGRILGVDGFDLGPSWVWPTLQPRLAAWITTHGLRSYEQASTGALQFEDAVGRMQTYASGMAQEPPSQRLLGGSAALLAPLPALQGAGLIETGVTVRALQLGTEGVDVIAQGSDGTRRLQARRVALALPPRLVAAMAFDPPLPAALHAQLAALPTWMAGQAKFVARYARPFWRAAGFSGAAFSQRGPIGELHDATLPDGRAALTGFIAWPASVRAACADLPGAIVAQLQRLFGSTAAQPLAVHVQDWALEEFTATPADSAAVPREHPDYAPIMLPEPWRARVLLAGSEVAPDFGGYLEGALQSASAAHAWLSAR</sequence>
<evidence type="ECO:0000313" key="4">
    <source>
        <dbReference type="Proteomes" id="UP000307749"/>
    </source>
</evidence>
<protein>
    <recommendedName>
        <fullName evidence="2">Amine oxidase domain-containing protein</fullName>
    </recommendedName>
</protein>
<evidence type="ECO:0000259" key="2">
    <source>
        <dbReference type="Pfam" id="PF01593"/>
    </source>
</evidence>
<dbReference type="Pfam" id="PF13450">
    <property type="entry name" value="NAD_binding_8"/>
    <property type="match status" value="1"/>
</dbReference>
<dbReference type="InterPro" id="IPR050703">
    <property type="entry name" value="Flavin_MAO"/>
</dbReference>
<proteinExistence type="inferred from homology"/>
<evidence type="ECO:0000256" key="1">
    <source>
        <dbReference type="ARBA" id="ARBA00005995"/>
    </source>
</evidence>
<gene>
    <name evidence="3" type="ORF">B1806_16335</name>
</gene>
<organism evidence="3 4">
    <name type="scientific">Metallibacterium scheffleri</name>
    <dbReference type="NCBI Taxonomy" id="993689"/>
    <lineage>
        <taxon>Bacteria</taxon>
        <taxon>Pseudomonadati</taxon>
        <taxon>Pseudomonadota</taxon>
        <taxon>Gammaproteobacteria</taxon>
        <taxon>Lysobacterales</taxon>
        <taxon>Rhodanobacteraceae</taxon>
        <taxon>Metallibacterium</taxon>
    </lineage>
</organism>
<feature type="domain" description="Amine oxidase" evidence="2">
    <location>
        <begin position="101"/>
        <end position="335"/>
    </location>
</feature>
<dbReference type="STRING" id="993689.GCA_002077135_00954"/>
<dbReference type="GO" id="GO:0016491">
    <property type="term" value="F:oxidoreductase activity"/>
    <property type="evidence" value="ECO:0007669"/>
    <property type="project" value="InterPro"/>
</dbReference>
<dbReference type="Proteomes" id="UP000307749">
    <property type="component" value="Unassembled WGS sequence"/>
</dbReference>
<dbReference type="Pfam" id="PF01593">
    <property type="entry name" value="Amino_oxidase"/>
    <property type="match status" value="1"/>
</dbReference>
<dbReference type="RefSeq" id="WP_136256638.1">
    <property type="nucleotide sequence ID" value="NZ_MWQO01000102.1"/>
</dbReference>
<dbReference type="PANTHER" id="PTHR43563:SF14">
    <property type="entry name" value="AMINE OXIDASE"/>
    <property type="match status" value="1"/>
</dbReference>